<dbReference type="InterPro" id="IPR052345">
    <property type="entry name" value="Rad_response_metalloprotease"/>
</dbReference>
<accession>A0ABN7YME9</accession>
<sequence>MPIRTAQAFLDRYWDRKLPVDPVAIAHAAGVKVIGEALGTLAGKFEIVEGISGGPVISYNVLDPTLRQRFTIAHELGHYALQHGARFRDSTQSFSLANYDPVEAAANKFAAELLMPAAVVNGLINKRNITDFNTLAQLFNVSSVAMKYRLKNLGWL</sequence>
<dbReference type="EMBL" id="CAJZAI010000005">
    <property type="protein sequence ID" value="CAG9173586.1"/>
    <property type="molecule type" value="Genomic_DNA"/>
</dbReference>
<dbReference type="PANTHER" id="PTHR43236:SF1">
    <property type="entry name" value="BLL7220 PROTEIN"/>
    <property type="match status" value="1"/>
</dbReference>
<dbReference type="Proteomes" id="UP000727654">
    <property type="component" value="Unassembled WGS sequence"/>
</dbReference>
<dbReference type="Gene3D" id="1.10.10.2910">
    <property type="match status" value="1"/>
</dbReference>
<evidence type="ECO:0000259" key="1">
    <source>
        <dbReference type="Pfam" id="PF06114"/>
    </source>
</evidence>
<organism evidence="2 3">
    <name type="scientific">Cupriavidus laharis</name>
    <dbReference type="NCBI Taxonomy" id="151654"/>
    <lineage>
        <taxon>Bacteria</taxon>
        <taxon>Pseudomonadati</taxon>
        <taxon>Pseudomonadota</taxon>
        <taxon>Betaproteobacteria</taxon>
        <taxon>Burkholderiales</taxon>
        <taxon>Burkholderiaceae</taxon>
        <taxon>Cupriavidus</taxon>
    </lineage>
</organism>
<reference evidence="2 3" key="1">
    <citation type="submission" date="2021-08" db="EMBL/GenBank/DDBJ databases">
        <authorList>
            <person name="Peeters C."/>
        </authorList>
    </citation>
    <scope>NUCLEOTIDE SEQUENCE [LARGE SCALE GENOMIC DNA]</scope>
    <source>
        <strain evidence="2 3">LMG 23992</strain>
    </source>
</reference>
<dbReference type="PANTHER" id="PTHR43236">
    <property type="entry name" value="ANTITOXIN HIGA1"/>
    <property type="match status" value="1"/>
</dbReference>
<evidence type="ECO:0000313" key="3">
    <source>
        <dbReference type="Proteomes" id="UP000727654"/>
    </source>
</evidence>
<keyword evidence="3" id="KW-1185">Reference proteome</keyword>
<gene>
    <name evidence="2" type="ORF">LMG23992_02492</name>
</gene>
<protein>
    <recommendedName>
        <fullName evidence="1">IrrE N-terminal-like domain-containing protein</fullName>
    </recommendedName>
</protein>
<evidence type="ECO:0000313" key="2">
    <source>
        <dbReference type="EMBL" id="CAG9173586.1"/>
    </source>
</evidence>
<comment type="caution">
    <text evidence="2">The sequence shown here is derived from an EMBL/GenBank/DDBJ whole genome shotgun (WGS) entry which is preliminary data.</text>
</comment>
<dbReference type="InterPro" id="IPR010359">
    <property type="entry name" value="IrrE_HExxH"/>
</dbReference>
<proteinExistence type="predicted"/>
<dbReference type="Pfam" id="PF06114">
    <property type="entry name" value="Peptidase_M78"/>
    <property type="match status" value="1"/>
</dbReference>
<dbReference type="RefSeq" id="WP_224080105.1">
    <property type="nucleotide sequence ID" value="NZ_CAJZAI010000005.1"/>
</dbReference>
<feature type="domain" description="IrrE N-terminal-like" evidence="1">
    <location>
        <begin position="29"/>
        <end position="151"/>
    </location>
</feature>
<name>A0ABN7YME9_9BURK</name>